<sequence length="339" mass="39593">MIQCEISVSKNNIAGFISSSEIKLNKKEFSSEESIKLQIIKFQILGKFTVGEDITIFLQSIPLPILVNDIIKLPITYNIEFILPENSPPSIYTTCFSVTYEISIEILDFSNISYIFRNCFAVSTQKIINLEFFFSNLLIVPHNMIRIVGKGSSTIAKAIKNLRYLEFADEDKDIKDIIDKIKQLNFIETIKNDYINSLNKFDNDLVLLQQYTIQPDISRDKKRFFVTKNDNKICEIEINKLHFKDDYIKFKINYIVNIKITKIEIYRNILSSIGNNIHEKIEDDTIYSDSCLYCEWKGAIDHKYIFDIKCYDFVVSHFISFEFDSFKIQIPMVILKNSK</sequence>
<organism evidence="1 2">
    <name type="scientific">Hamiltosporidium tvaerminnensis</name>
    <dbReference type="NCBI Taxonomy" id="1176355"/>
    <lineage>
        <taxon>Eukaryota</taxon>
        <taxon>Fungi</taxon>
        <taxon>Fungi incertae sedis</taxon>
        <taxon>Microsporidia</taxon>
        <taxon>Dubosqiidae</taxon>
        <taxon>Hamiltosporidium</taxon>
    </lineage>
</organism>
<proteinExistence type="predicted"/>
<evidence type="ECO:0000313" key="1">
    <source>
        <dbReference type="EMBL" id="TBU03548.1"/>
    </source>
</evidence>
<reference evidence="1 2" key="1">
    <citation type="submission" date="2017-12" db="EMBL/GenBank/DDBJ databases">
        <authorList>
            <person name="Pombert J.-F."/>
            <person name="Haag K.L."/>
            <person name="Ebert D."/>
        </authorList>
    </citation>
    <scope>NUCLEOTIDE SEQUENCE [LARGE SCALE GENOMIC DNA]</scope>
    <source>
        <strain evidence="1">FI-OER-3-3</strain>
    </source>
</reference>
<dbReference type="AlphaFoldDB" id="A0A4Q9L7C9"/>
<name>A0A4Q9L7C9_9MICR</name>
<dbReference type="EMBL" id="PITJ01000277">
    <property type="protein sequence ID" value="TBU03548.1"/>
    <property type="molecule type" value="Genomic_DNA"/>
</dbReference>
<accession>A0A4Q9L7C9</accession>
<dbReference type="VEuPathDB" id="MicrosporidiaDB:CWI37_0277p0010"/>
<comment type="caution">
    <text evidence="1">The sequence shown here is derived from an EMBL/GenBank/DDBJ whole genome shotgun (WGS) entry which is preliminary data.</text>
</comment>
<protein>
    <submittedName>
        <fullName evidence="1">Uncharacterized protein</fullName>
    </submittedName>
</protein>
<dbReference type="Proteomes" id="UP000292362">
    <property type="component" value="Unassembled WGS sequence"/>
</dbReference>
<evidence type="ECO:0000313" key="2">
    <source>
        <dbReference type="Proteomes" id="UP000292362"/>
    </source>
</evidence>
<gene>
    <name evidence="1" type="ORF">CWI37_0277p0010</name>
</gene>